<evidence type="ECO:0000259" key="10">
    <source>
        <dbReference type="PROSITE" id="PS51472"/>
    </source>
</evidence>
<dbReference type="AlphaFoldDB" id="A0A0C3NKH7"/>
<feature type="region of interest" description="Disordered" evidence="9">
    <location>
        <begin position="284"/>
        <end position="315"/>
    </location>
</feature>
<accession>A0A0C3NKH7</accession>
<dbReference type="GO" id="GO:0051028">
    <property type="term" value="P:mRNA transport"/>
    <property type="evidence" value="ECO:0007669"/>
    <property type="project" value="UniProtKB-UniRule"/>
</dbReference>
<name>A0A0C3NKH7_PHLG1</name>
<evidence type="ECO:0000256" key="8">
    <source>
        <dbReference type="PROSITE-ProRule" id="PRU00804"/>
    </source>
</evidence>
<feature type="compositionally biased region" description="Low complexity" evidence="9">
    <location>
        <begin position="1"/>
        <end position="12"/>
    </location>
</feature>
<dbReference type="InterPro" id="IPR012677">
    <property type="entry name" value="Nucleotide-bd_a/b_plait_sf"/>
</dbReference>
<keyword evidence="7 8" id="KW-0539">Nucleus</keyword>
<dbReference type="GO" id="GO:0017056">
    <property type="term" value="F:structural constituent of nuclear pore"/>
    <property type="evidence" value="ECO:0007669"/>
    <property type="project" value="TreeGrafter"/>
</dbReference>
<dbReference type="PROSITE" id="PS51472">
    <property type="entry name" value="RRM_NUP35"/>
    <property type="match status" value="1"/>
</dbReference>
<evidence type="ECO:0000256" key="5">
    <source>
        <dbReference type="ARBA" id="ARBA00023010"/>
    </source>
</evidence>
<evidence type="ECO:0000256" key="6">
    <source>
        <dbReference type="ARBA" id="ARBA00023132"/>
    </source>
</evidence>
<dbReference type="GO" id="GO:0005543">
    <property type="term" value="F:phospholipid binding"/>
    <property type="evidence" value="ECO:0007669"/>
    <property type="project" value="TreeGrafter"/>
</dbReference>
<gene>
    <name evidence="11" type="ORF">PHLGIDRAFT_92109</name>
</gene>
<dbReference type="PANTHER" id="PTHR21527:SF6">
    <property type="entry name" value="NUCLEOPORIN NUP35"/>
    <property type="match status" value="1"/>
</dbReference>
<feature type="compositionally biased region" description="Pro residues" evidence="9">
    <location>
        <begin position="285"/>
        <end position="294"/>
    </location>
</feature>
<keyword evidence="12" id="KW-1185">Reference proteome</keyword>
<organism evidence="11 12">
    <name type="scientific">Phlebiopsis gigantea (strain 11061_1 CR5-6)</name>
    <name type="common">White-rot fungus</name>
    <name type="synonym">Peniophora gigantea</name>
    <dbReference type="NCBI Taxonomy" id="745531"/>
    <lineage>
        <taxon>Eukaryota</taxon>
        <taxon>Fungi</taxon>
        <taxon>Dikarya</taxon>
        <taxon>Basidiomycota</taxon>
        <taxon>Agaricomycotina</taxon>
        <taxon>Agaricomycetes</taxon>
        <taxon>Polyporales</taxon>
        <taxon>Phanerochaetaceae</taxon>
        <taxon>Phlebiopsis</taxon>
    </lineage>
</organism>
<dbReference type="GO" id="GO:0006607">
    <property type="term" value="P:NLS-bearing protein import into nucleus"/>
    <property type="evidence" value="ECO:0007669"/>
    <property type="project" value="TreeGrafter"/>
</dbReference>
<evidence type="ECO:0000256" key="7">
    <source>
        <dbReference type="ARBA" id="ARBA00023242"/>
    </source>
</evidence>
<dbReference type="OrthoDB" id="3365060at2759"/>
<evidence type="ECO:0000256" key="2">
    <source>
        <dbReference type="ARBA" id="ARBA00022448"/>
    </source>
</evidence>
<dbReference type="SUPFAM" id="SSF54928">
    <property type="entry name" value="RNA-binding domain, RBD"/>
    <property type="match status" value="1"/>
</dbReference>
<dbReference type="Proteomes" id="UP000053257">
    <property type="component" value="Unassembled WGS sequence"/>
</dbReference>
<comment type="subcellular location">
    <subcellularLocation>
        <location evidence="1">Nucleus</location>
        <location evidence="1">Nuclear pore complex</location>
    </subcellularLocation>
</comment>
<dbReference type="InterPro" id="IPR035979">
    <property type="entry name" value="RBD_domain_sf"/>
</dbReference>
<feature type="compositionally biased region" description="Polar residues" evidence="9">
    <location>
        <begin position="299"/>
        <end position="315"/>
    </location>
</feature>
<feature type="region of interest" description="Disordered" evidence="9">
    <location>
        <begin position="338"/>
        <end position="374"/>
    </location>
</feature>
<sequence>MYSSTSYQSSNSGAYQGHDGSGFPHSRSQPFSVAGMQNQGVMHSPSLRSSALAGGSGLGVGGTLGDSLAQSRSHYQPGYLMSVTQNSASSQSPRYDDVPIIPTKAKMNHPLTGAAAADFGMDSMFESTRQRQTIADEDAPPMSSVNDIPTEVYDFSSSRRAQQTFSFDSTARASLFHPSQSQVPATPKSATPVAKPLYLIVFGYPPDRYSATIDYFRSLGDTTEPDPNVDITNCFRIGFRNPGEAMRAVRKNGEVLSGSWMIGVKWADPAQAEAVLGFSVRSPYASPPDVPSPPDVTMSPASPTRGFASNSGPDLTVSTLARSGAPIVGTPIKLAPSTAAFRKPGSGPASQLGIPRPGDGSAQPGGAQFSPSKSMLGQMSDLIFGW</sequence>
<dbReference type="HOGENOM" id="CLU_809131_0_0_1"/>
<evidence type="ECO:0000256" key="1">
    <source>
        <dbReference type="ARBA" id="ARBA00004567"/>
    </source>
</evidence>
<dbReference type="GO" id="GO:0044613">
    <property type="term" value="C:nuclear pore central transport channel"/>
    <property type="evidence" value="ECO:0007669"/>
    <property type="project" value="TreeGrafter"/>
</dbReference>
<dbReference type="PANTHER" id="PTHR21527">
    <property type="entry name" value="NUCLEOPORIN NUP35"/>
    <property type="match status" value="1"/>
</dbReference>
<evidence type="ECO:0000313" key="12">
    <source>
        <dbReference type="Proteomes" id="UP000053257"/>
    </source>
</evidence>
<dbReference type="Gene3D" id="3.30.70.330">
    <property type="match status" value="1"/>
</dbReference>
<keyword evidence="3 8" id="KW-0509">mRNA transport</keyword>
<keyword evidence="5" id="KW-0811">Translocation</keyword>
<evidence type="ECO:0000256" key="3">
    <source>
        <dbReference type="ARBA" id="ARBA00022816"/>
    </source>
</evidence>
<dbReference type="GO" id="GO:0006999">
    <property type="term" value="P:nuclear pore organization"/>
    <property type="evidence" value="ECO:0007669"/>
    <property type="project" value="TreeGrafter"/>
</dbReference>
<proteinExistence type="predicted"/>
<dbReference type="Pfam" id="PF05172">
    <property type="entry name" value="RRM_Nup35"/>
    <property type="match status" value="1"/>
</dbReference>
<reference evidence="11 12" key="1">
    <citation type="journal article" date="2014" name="PLoS Genet.">
        <title>Analysis of the Phlebiopsis gigantea genome, transcriptome and secretome provides insight into its pioneer colonization strategies of wood.</title>
        <authorList>
            <person name="Hori C."/>
            <person name="Ishida T."/>
            <person name="Igarashi K."/>
            <person name="Samejima M."/>
            <person name="Suzuki H."/>
            <person name="Master E."/>
            <person name="Ferreira P."/>
            <person name="Ruiz-Duenas F.J."/>
            <person name="Held B."/>
            <person name="Canessa P."/>
            <person name="Larrondo L.F."/>
            <person name="Schmoll M."/>
            <person name="Druzhinina I.S."/>
            <person name="Kubicek C.P."/>
            <person name="Gaskell J.A."/>
            <person name="Kersten P."/>
            <person name="St John F."/>
            <person name="Glasner J."/>
            <person name="Sabat G."/>
            <person name="Splinter BonDurant S."/>
            <person name="Syed K."/>
            <person name="Yadav J."/>
            <person name="Mgbeahuruike A.C."/>
            <person name="Kovalchuk A."/>
            <person name="Asiegbu F.O."/>
            <person name="Lackner G."/>
            <person name="Hoffmeister D."/>
            <person name="Rencoret J."/>
            <person name="Gutierrez A."/>
            <person name="Sun H."/>
            <person name="Lindquist E."/>
            <person name="Barry K."/>
            <person name="Riley R."/>
            <person name="Grigoriev I.V."/>
            <person name="Henrissat B."/>
            <person name="Kues U."/>
            <person name="Berka R.M."/>
            <person name="Martinez A.T."/>
            <person name="Covert S.F."/>
            <person name="Blanchette R.A."/>
            <person name="Cullen D."/>
        </authorList>
    </citation>
    <scope>NUCLEOTIDE SEQUENCE [LARGE SCALE GENOMIC DNA]</scope>
    <source>
        <strain evidence="11 12">11061_1 CR5-6</strain>
    </source>
</reference>
<keyword evidence="4" id="KW-0653">Protein transport</keyword>
<evidence type="ECO:0000313" key="11">
    <source>
        <dbReference type="EMBL" id="KIP05494.1"/>
    </source>
</evidence>
<dbReference type="GO" id="GO:0003676">
    <property type="term" value="F:nucleic acid binding"/>
    <property type="evidence" value="ECO:0007669"/>
    <property type="project" value="InterPro"/>
</dbReference>
<keyword evidence="6 8" id="KW-0906">Nuclear pore complex</keyword>
<evidence type="ECO:0000256" key="9">
    <source>
        <dbReference type="SAM" id="MobiDB-lite"/>
    </source>
</evidence>
<dbReference type="EMBL" id="KN840542">
    <property type="protein sequence ID" value="KIP05494.1"/>
    <property type="molecule type" value="Genomic_DNA"/>
</dbReference>
<feature type="region of interest" description="Disordered" evidence="9">
    <location>
        <begin position="1"/>
        <end position="32"/>
    </location>
</feature>
<dbReference type="GO" id="GO:0044615">
    <property type="term" value="C:nuclear pore nuclear basket"/>
    <property type="evidence" value="ECO:0007669"/>
    <property type="project" value="TreeGrafter"/>
</dbReference>
<keyword evidence="2 8" id="KW-0813">Transport</keyword>
<protein>
    <recommendedName>
        <fullName evidence="10">RRM Nup35-type domain-containing protein</fullName>
    </recommendedName>
</protein>
<dbReference type="STRING" id="745531.A0A0C3NKH7"/>
<dbReference type="InterPro" id="IPR007846">
    <property type="entry name" value="RRM_NUP35_dom"/>
</dbReference>
<evidence type="ECO:0000256" key="4">
    <source>
        <dbReference type="ARBA" id="ARBA00022927"/>
    </source>
</evidence>
<feature type="domain" description="RRM Nup35-type" evidence="10">
    <location>
        <begin position="193"/>
        <end position="274"/>
    </location>
</feature>